<gene>
    <name evidence="3" type="ORF">FM105_13945</name>
</gene>
<name>A0A1X6XPH0_9MICO</name>
<evidence type="ECO:0000256" key="2">
    <source>
        <dbReference type="SAM" id="SignalP"/>
    </source>
</evidence>
<evidence type="ECO:0000313" key="3">
    <source>
        <dbReference type="EMBL" id="SLN00980.1"/>
    </source>
</evidence>
<feature type="signal peptide" evidence="2">
    <location>
        <begin position="1"/>
        <end position="38"/>
    </location>
</feature>
<feature type="chain" id="PRO_5012597870" evidence="2">
    <location>
        <begin position="39"/>
        <end position="212"/>
    </location>
</feature>
<dbReference type="InterPro" id="IPR006311">
    <property type="entry name" value="TAT_signal"/>
</dbReference>
<accession>A0A1X6XPH0</accession>
<dbReference type="PROSITE" id="PS51318">
    <property type="entry name" value="TAT"/>
    <property type="match status" value="1"/>
</dbReference>
<evidence type="ECO:0000313" key="4">
    <source>
        <dbReference type="Proteomes" id="UP000196581"/>
    </source>
</evidence>
<protein>
    <submittedName>
        <fullName evidence="3">Putative secreted protein</fullName>
    </submittedName>
</protein>
<evidence type="ECO:0000256" key="1">
    <source>
        <dbReference type="SAM" id="MobiDB-lite"/>
    </source>
</evidence>
<dbReference type="EMBL" id="FWFF01000020">
    <property type="protein sequence ID" value="SLN00980.1"/>
    <property type="molecule type" value="Genomic_DNA"/>
</dbReference>
<organism evidence="3 4">
    <name type="scientific">Brevibacterium yomogidense</name>
    <dbReference type="NCBI Taxonomy" id="946573"/>
    <lineage>
        <taxon>Bacteria</taxon>
        <taxon>Bacillati</taxon>
        <taxon>Actinomycetota</taxon>
        <taxon>Actinomycetes</taxon>
        <taxon>Micrococcales</taxon>
        <taxon>Brevibacteriaceae</taxon>
        <taxon>Brevibacterium</taxon>
    </lineage>
</organism>
<feature type="compositionally biased region" description="Low complexity" evidence="1">
    <location>
        <begin position="39"/>
        <end position="57"/>
    </location>
</feature>
<feature type="region of interest" description="Disordered" evidence="1">
    <location>
        <begin position="39"/>
        <end position="60"/>
    </location>
</feature>
<proteinExistence type="predicted"/>
<dbReference type="AlphaFoldDB" id="A0A1X6XPH0"/>
<sequence length="212" mass="22203">MSTLSTRPVTRTGIIAATVLSAGALAAAPLLSPSSAQAAPSAESTTAASQTSGSALTPFNATDTERIEAYTTVAQLSPEQVENARTIIAVGRGADIPDQGIVIALMTAMQESSMLNLDYGDRDSLGLFQQRPEMAWGTPEDIMDPVYSSKSFYGVNPEGPNPGLLQIAGWESMAPGDAAQAVQRSAYPDLYAQWEPLARDLLSQNGDVAPLT</sequence>
<keyword evidence="4" id="KW-1185">Reference proteome</keyword>
<reference evidence="4" key="1">
    <citation type="submission" date="2017-02" db="EMBL/GenBank/DDBJ databases">
        <authorList>
            <person name="Dridi B."/>
        </authorList>
    </citation>
    <scope>NUCLEOTIDE SEQUENCE [LARGE SCALE GENOMIC DNA]</scope>
    <source>
        <strain evidence="4">B Co 03.10</strain>
    </source>
</reference>
<keyword evidence="2" id="KW-0732">Signal</keyword>
<dbReference type="Proteomes" id="UP000196581">
    <property type="component" value="Unassembled WGS sequence"/>
</dbReference>